<evidence type="ECO:0000313" key="2">
    <source>
        <dbReference type="Proteomes" id="UP000285610"/>
    </source>
</evidence>
<accession>A0A415SA56</accession>
<organism evidence="1 2">
    <name type="scientific">Mediterraneibacter gnavus</name>
    <name type="common">Ruminococcus gnavus</name>
    <dbReference type="NCBI Taxonomy" id="33038"/>
    <lineage>
        <taxon>Bacteria</taxon>
        <taxon>Bacillati</taxon>
        <taxon>Bacillota</taxon>
        <taxon>Clostridia</taxon>
        <taxon>Lachnospirales</taxon>
        <taxon>Lachnospiraceae</taxon>
        <taxon>Mediterraneibacter</taxon>
    </lineage>
</organism>
<dbReference type="Proteomes" id="UP000285610">
    <property type="component" value="Unassembled WGS sequence"/>
</dbReference>
<gene>
    <name evidence="1" type="ORF">DWZ50_07915</name>
</gene>
<sequence length="123" mass="14765">MEKDRIFKTTLRLYRDNSNHQKALKCLEDYNKDIFKNLNNYIAEAIIYYSNYLKQQTQEVELKSIEQILKQNREFFKEIVAEALNNVAVIKQEVDTSKMNIEQEEDSSVIDNNFMSFYMDEEE</sequence>
<dbReference type="AlphaFoldDB" id="A0A415SA56"/>
<dbReference type="RefSeq" id="WP_118444537.1">
    <property type="nucleotide sequence ID" value="NZ_JBCPGC010000004.1"/>
</dbReference>
<protein>
    <submittedName>
        <fullName evidence="1">Uncharacterized protein</fullName>
    </submittedName>
</protein>
<proteinExistence type="predicted"/>
<reference evidence="1 2" key="1">
    <citation type="submission" date="2018-08" db="EMBL/GenBank/DDBJ databases">
        <title>A genome reference for cultivated species of the human gut microbiota.</title>
        <authorList>
            <person name="Zou Y."/>
            <person name="Xue W."/>
            <person name="Luo G."/>
        </authorList>
    </citation>
    <scope>NUCLEOTIDE SEQUENCE [LARGE SCALE GENOMIC DNA]</scope>
    <source>
        <strain evidence="1 2">AF33-12</strain>
    </source>
</reference>
<comment type="caution">
    <text evidence="1">The sequence shown here is derived from an EMBL/GenBank/DDBJ whole genome shotgun (WGS) entry which is preliminary data.</text>
</comment>
<name>A0A415SA56_MEDGN</name>
<evidence type="ECO:0000313" key="1">
    <source>
        <dbReference type="EMBL" id="RHM76967.1"/>
    </source>
</evidence>
<dbReference type="EMBL" id="QRQE01000016">
    <property type="protein sequence ID" value="RHM76967.1"/>
    <property type="molecule type" value="Genomic_DNA"/>
</dbReference>